<evidence type="ECO:0000256" key="3">
    <source>
        <dbReference type="ARBA" id="ARBA00022833"/>
    </source>
</evidence>
<dbReference type="Proteomes" id="UP000078348">
    <property type="component" value="Unassembled WGS sequence"/>
</dbReference>
<accession>A0A196S8F9</accession>
<reference evidence="6 7" key="1">
    <citation type="submission" date="2016-05" db="EMBL/GenBank/DDBJ databases">
        <title>Nuclear genome of Blastocystis sp. subtype 1 NandII.</title>
        <authorList>
            <person name="Gentekaki E."/>
            <person name="Curtis B."/>
            <person name="Stairs C."/>
            <person name="Eme L."/>
            <person name="Herman E."/>
            <person name="Klimes V."/>
            <person name="Arias M.C."/>
            <person name="Elias M."/>
            <person name="Hilliou F."/>
            <person name="Klute M."/>
            <person name="Malik S.-B."/>
            <person name="Pightling A."/>
            <person name="Rachubinski R."/>
            <person name="Salas D."/>
            <person name="Schlacht A."/>
            <person name="Suga H."/>
            <person name="Archibald J."/>
            <person name="Ball S.G."/>
            <person name="Clark G."/>
            <person name="Dacks J."/>
            <person name="Van Der Giezen M."/>
            <person name="Tsaousis A."/>
            <person name="Roger A."/>
        </authorList>
    </citation>
    <scope>NUCLEOTIDE SEQUENCE [LARGE SCALE GENOMIC DNA]</scope>
    <source>
        <strain evidence="7">ATCC 50177 / NandII</strain>
    </source>
</reference>
<dbReference type="InterPro" id="IPR000433">
    <property type="entry name" value="Znf_ZZ"/>
</dbReference>
<dbReference type="Pfam" id="PF25299">
    <property type="entry name" value="ZZ_ADA2"/>
    <property type="match status" value="1"/>
</dbReference>
<dbReference type="GO" id="GO:0008270">
    <property type="term" value="F:zinc ion binding"/>
    <property type="evidence" value="ECO:0007669"/>
    <property type="project" value="UniProtKB-KW"/>
</dbReference>
<keyword evidence="1" id="KW-0479">Metal-binding</keyword>
<proteinExistence type="predicted"/>
<keyword evidence="7" id="KW-1185">Reference proteome</keyword>
<organism evidence="6 7">
    <name type="scientific">Blastocystis sp. subtype 1 (strain ATCC 50177 / NandII)</name>
    <dbReference type="NCBI Taxonomy" id="478820"/>
    <lineage>
        <taxon>Eukaryota</taxon>
        <taxon>Sar</taxon>
        <taxon>Stramenopiles</taxon>
        <taxon>Bigyra</taxon>
        <taxon>Opalozoa</taxon>
        <taxon>Opalinata</taxon>
        <taxon>Blastocystidae</taxon>
        <taxon>Blastocystis</taxon>
    </lineage>
</organism>
<evidence type="ECO:0000259" key="5">
    <source>
        <dbReference type="PROSITE" id="PS50135"/>
    </source>
</evidence>
<gene>
    <name evidence="6" type="ORF">AV274_6077</name>
</gene>
<dbReference type="AlphaFoldDB" id="A0A196S8F9"/>
<dbReference type="InterPro" id="IPR043145">
    <property type="entry name" value="Znf_ZZ_sf"/>
</dbReference>
<keyword evidence="3" id="KW-0862">Zinc</keyword>
<name>A0A196S8F9_BLAHN</name>
<dbReference type="Gene3D" id="3.30.60.90">
    <property type="match status" value="1"/>
</dbReference>
<dbReference type="EMBL" id="LXWW01000556">
    <property type="protein sequence ID" value="OAO12274.1"/>
    <property type="molecule type" value="Genomic_DNA"/>
</dbReference>
<dbReference type="OrthoDB" id="7873042at2759"/>
<evidence type="ECO:0000256" key="2">
    <source>
        <dbReference type="ARBA" id="ARBA00022771"/>
    </source>
</evidence>
<feature type="domain" description="ZZ-type" evidence="5">
    <location>
        <begin position="12"/>
        <end position="69"/>
    </location>
</feature>
<sequence length="352" mass="40598">MESPNPSQSPHPYYYTCDACKSNIGWNEKRVKCLQCDNVDLCYACYLKHVEFNGHKAGHRVLVIPEYIDEDDSGTEKDALKDAQYNESDDTDIDGIPLDDLPSRLDSFVPLSTFPQMISDKWKDLREEVSALTDSLRLEVLDAMCYFQFDFDGIQRVLSKRVPVDVISDYVFNVVLHDDDAMDAPSPPSAPEVVEEVTVEPRYSWEVALPRRQEEVTRESFAPTVLEFMMRAMTPASCDTDVMLCLKEVEPALHAAYQPLLPLAQVPALLGVTMNMRRMLPLKARLGQLQQRLFPAVKGLDEHCEKQKRELVARYVRRTFFHLPPQELLKALRQKRRPVKRRRQARGRKRQR</sequence>
<keyword evidence="2 4" id="KW-0863">Zinc-finger</keyword>
<protein>
    <recommendedName>
        <fullName evidence="5">ZZ-type domain-containing protein</fullName>
    </recommendedName>
</protein>
<evidence type="ECO:0000256" key="4">
    <source>
        <dbReference type="PROSITE-ProRule" id="PRU00228"/>
    </source>
</evidence>
<evidence type="ECO:0000313" key="6">
    <source>
        <dbReference type="EMBL" id="OAO12274.1"/>
    </source>
</evidence>
<evidence type="ECO:0000256" key="1">
    <source>
        <dbReference type="ARBA" id="ARBA00022723"/>
    </source>
</evidence>
<dbReference type="SMART" id="SM00291">
    <property type="entry name" value="ZnF_ZZ"/>
    <property type="match status" value="1"/>
</dbReference>
<dbReference type="PROSITE" id="PS50135">
    <property type="entry name" value="ZF_ZZ_2"/>
    <property type="match status" value="1"/>
</dbReference>
<comment type="caution">
    <text evidence="6">The sequence shown here is derived from an EMBL/GenBank/DDBJ whole genome shotgun (WGS) entry which is preliminary data.</text>
</comment>
<dbReference type="SUPFAM" id="SSF57850">
    <property type="entry name" value="RING/U-box"/>
    <property type="match status" value="1"/>
</dbReference>
<evidence type="ECO:0000313" key="7">
    <source>
        <dbReference type="Proteomes" id="UP000078348"/>
    </source>
</evidence>
<dbReference type="CDD" id="cd02249">
    <property type="entry name" value="ZZ"/>
    <property type="match status" value="1"/>
</dbReference>